<dbReference type="VEuPathDB" id="VectorBase:AALB20_028228"/>
<protein>
    <recommendedName>
        <fullName evidence="4">chitinase</fullName>
        <ecNumber evidence="4">3.2.1.14</ecNumber>
    </recommendedName>
</protein>
<dbReference type="Proteomes" id="UP000069272">
    <property type="component" value="Chromosome 3L"/>
</dbReference>
<keyword evidence="14" id="KW-0326">Glycosidase</keyword>
<reference evidence="18" key="2">
    <citation type="submission" date="2022-08" db="UniProtKB">
        <authorList>
            <consortium name="EnsemblMetazoa"/>
        </authorList>
    </citation>
    <scope>IDENTIFICATION</scope>
    <source>
        <strain evidence="18">STECLA/ALBI9_A</strain>
    </source>
</reference>
<dbReference type="SUPFAM" id="SSF103473">
    <property type="entry name" value="MFS general substrate transporter"/>
    <property type="match status" value="1"/>
</dbReference>
<dbReference type="GO" id="GO:0008843">
    <property type="term" value="F:endochitinase activity"/>
    <property type="evidence" value="ECO:0007669"/>
    <property type="project" value="UniProtKB-EC"/>
</dbReference>
<keyword evidence="11" id="KW-0472">Membrane</keyword>
<organism evidence="18 19">
    <name type="scientific">Anopheles albimanus</name>
    <name type="common">New world malaria mosquito</name>
    <dbReference type="NCBI Taxonomy" id="7167"/>
    <lineage>
        <taxon>Eukaryota</taxon>
        <taxon>Metazoa</taxon>
        <taxon>Ecdysozoa</taxon>
        <taxon>Arthropoda</taxon>
        <taxon>Hexapoda</taxon>
        <taxon>Insecta</taxon>
        <taxon>Pterygota</taxon>
        <taxon>Neoptera</taxon>
        <taxon>Endopterygota</taxon>
        <taxon>Diptera</taxon>
        <taxon>Nematocera</taxon>
        <taxon>Culicoidea</taxon>
        <taxon>Culicidae</taxon>
        <taxon>Anophelinae</taxon>
        <taxon>Anopheles</taxon>
    </lineage>
</organism>
<dbReference type="EC" id="3.2.1.14" evidence="4"/>
<dbReference type="InterPro" id="IPR017853">
    <property type="entry name" value="GH"/>
</dbReference>
<evidence type="ECO:0000256" key="7">
    <source>
        <dbReference type="ARBA" id="ARBA00022729"/>
    </source>
</evidence>
<dbReference type="PANTHER" id="PTHR43184">
    <property type="entry name" value="MAJOR FACILITATOR SUPERFAMILY TRANSPORTER 16, ISOFORM B"/>
    <property type="match status" value="1"/>
</dbReference>
<keyword evidence="5" id="KW-0147">Chitin-binding</keyword>
<keyword evidence="12" id="KW-1015">Disulfide bond</keyword>
<sequence>MDACTNQSIDNGDREWYCTMSEQFVRGLLVALVLLGVIAVEASDPVEVKTDQKQKKVVCYVGTWAVYRHGLGRFDIEHINPHLCTHLMYGFFGINEDATVRIIDPYLDLEENWGRGHIKRFVGLKNVAPGLKTLAAIGGWNEGSRKFSKMAASAELRKRFIYDCVAFCQRHGFDGIDLDWEYPAQRDGNPLIDRNNHAQLVEEMREVFDRHGLLLTAAVASVEFSAGLSYDIPRISKSFHFLNVMVYDMHGAWDSYCGINAPLFRGPADQTDVQRQLNVDASVRYWLEQGAPAEKLILGIPLYGRSFTLANAANSQVGAPVIGGGTPGPYTGEPGVMGYNEFCEKLGKETWDLRWSPEQQAPYAVRNNQWLGYDDLRSIQLKVQYLLDQGLGGAMVWSLETDDFNGVCGGGHYPLMNEIRSLLNGVAPNQQQQYRMSTTYPNAPIGIRVISYLSAKLCPRWQINRALWFKCSVLGLTYLAYTCYHMTRKPLSVVKSVLHRNCSGVTLPPEFSNGVSPDGGGGPVPPNDSTWCDYPPFDAPDFNALLGTLDSAFLFSYAIAMFGAGFVAERVSLRYFLALGMALSGVFCYLFGMAKVYDVHTIWYFVFVQAMAGMFQTTGWPGVVTVVGRWFGKSKRGLIFGIWNSHTSIGNILGVMIAAHYVERDWSLSFIVPGFLMGMVGFILFLFLVERPDIVDCQEKVGDHRQRTGASGAGTRGWGEVDAADVEDVPSASTEQEINERTPIIGSINREPARDRVIGFYDALRIPGVLQFSFSLFFSKLVNYTFLFWLPFYIQSSSSMGPELSAHVSTVFDIGGIIGAIAAGMLSDASGKPATTCTAMMVIAAPLLLVYRYWGNVSLPLNILILLLVGLVVNGPYALITTSVSAELGQHSSLNGNAKALATVTAIIDGTGSVGAAIGPLLAGMFYNWDNVFYMLVTADLLALWLLMGIVRRELSRRNANLNVRIE</sequence>
<proteinExistence type="inferred from homology"/>
<dbReference type="VEuPathDB" id="VectorBase:AALB005079"/>
<keyword evidence="19" id="KW-1185">Reference proteome</keyword>
<keyword evidence="7" id="KW-0732">Signal</keyword>
<comment type="subcellular location">
    <subcellularLocation>
        <location evidence="2">Membrane</location>
        <topology evidence="2">Multi-pass membrane protein</topology>
    </subcellularLocation>
</comment>
<dbReference type="GO" id="GO:0006032">
    <property type="term" value="P:chitin catabolic process"/>
    <property type="evidence" value="ECO:0007669"/>
    <property type="project" value="UniProtKB-KW"/>
</dbReference>
<comment type="catalytic activity">
    <reaction evidence="1">
        <text>Random endo-hydrolysis of N-acetyl-beta-D-glucosaminide (1-&gt;4)-beta-linkages in chitin and chitodextrins.</text>
        <dbReference type="EC" id="3.2.1.14"/>
    </reaction>
</comment>
<keyword evidence="9" id="KW-1133">Transmembrane helix</keyword>
<reference evidence="18 19" key="1">
    <citation type="journal article" date="2017" name="G3 (Bethesda)">
        <title>The Physical Genome Mapping of Anopheles albimanus Corrected Scaffold Misassemblies and Identified Interarm Rearrangements in Genus Anopheles.</title>
        <authorList>
            <person name="Artemov G.N."/>
            <person name="Peery A.N."/>
            <person name="Jiang X."/>
            <person name="Tu Z."/>
            <person name="Stegniy V.N."/>
            <person name="Sharakhova M.V."/>
            <person name="Sharakhov I.V."/>
        </authorList>
    </citation>
    <scope>NUCLEOTIDE SEQUENCE [LARGE SCALE GENOMIC DNA]</scope>
    <source>
        <strain evidence="18 19">ALBI9_A</strain>
    </source>
</reference>
<evidence type="ECO:0000256" key="10">
    <source>
        <dbReference type="ARBA" id="ARBA00023024"/>
    </source>
</evidence>
<evidence type="ECO:0000256" key="3">
    <source>
        <dbReference type="ARBA" id="ARBA00009121"/>
    </source>
</evidence>
<dbReference type="STRING" id="7167.A0A182FEY8"/>
<dbReference type="InterPro" id="IPR036259">
    <property type="entry name" value="MFS_trans_sf"/>
</dbReference>
<keyword evidence="13" id="KW-0119">Carbohydrate metabolism</keyword>
<evidence type="ECO:0000256" key="1">
    <source>
        <dbReference type="ARBA" id="ARBA00000822"/>
    </source>
</evidence>
<dbReference type="GO" id="GO:0022857">
    <property type="term" value="F:transmembrane transporter activity"/>
    <property type="evidence" value="ECO:0007669"/>
    <property type="project" value="InterPro"/>
</dbReference>
<dbReference type="PANTHER" id="PTHR43184:SF12">
    <property type="entry name" value="SUGAR PHOSPHATE EXCHANGER 3"/>
    <property type="match status" value="1"/>
</dbReference>
<dbReference type="GO" id="GO:0000272">
    <property type="term" value="P:polysaccharide catabolic process"/>
    <property type="evidence" value="ECO:0007669"/>
    <property type="project" value="UniProtKB-KW"/>
</dbReference>
<dbReference type="Pfam" id="PF07690">
    <property type="entry name" value="MFS_1"/>
    <property type="match status" value="1"/>
</dbReference>
<evidence type="ECO:0000256" key="12">
    <source>
        <dbReference type="ARBA" id="ARBA00023157"/>
    </source>
</evidence>
<dbReference type="AlphaFoldDB" id="A0A182FEY8"/>
<comment type="similarity">
    <text evidence="3">Belongs to the glycosyl hydrolase 18 family. Chitinase class II subfamily.</text>
</comment>
<dbReference type="InterPro" id="IPR020846">
    <property type="entry name" value="MFS_dom"/>
</dbReference>
<dbReference type="PROSITE" id="PS50850">
    <property type="entry name" value="MFS"/>
    <property type="match status" value="1"/>
</dbReference>
<keyword evidence="15" id="KW-0624">Polysaccharide degradation</keyword>
<evidence type="ECO:0000256" key="13">
    <source>
        <dbReference type="ARBA" id="ARBA00023277"/>
    </source>
</evidence>
<dbReference type="EnsemblMetazoa" id="AALB005079-RA">
    <property type="protein sequence ID" value="AALB005079-PA"/>
    <property type="gene ID" value="AALB005079"/>
</dbReference>
<keyword evidence="6" id="KW-0812">Transmembrane</keyword>
<dbReference type="Gene3D" id="3.20.20.80">
    <property type="entry name" value="Glycosidases"/>
    <property type="match status" value="1"/>
</dbReference>
<evidence type="ECO:0000313" key="19">
    <source>
        <dbReference type="Proteomes" id="UP000069272"/>
    </source>
</evidence>
<evidence type="ECO:0000259" key="17">
    <source>
        <dbReference type="PROSITE" id="PS51910"/>
    </source>
</evidence>
<keyword evidence="10" id="KW-0146">Chitin degradation</keyword>
<feature type="domain" description="GH18" evidence="17">
    <location>
        <begin position="55"/>
        <end position="426"/>
    </location>
</feature>
<dbReference type="FunFam" id="3.10.50.10:FF:000004">
    <property type="entry name" value="Chitinase 5"/>
    <property type="match status" value="1"/>
</dbReference>
<keyword evidence="8" id="KW-0378">Hydrolase</keyword>
<dbReference type="SMART" id="SM00636">
    <property type="entry name" value="Glyco_18"/>
    <property type="match status" value="1"/>
</dbReference>
<evidence type="ECO:0000313" key="18">
    <source>
        <dbReference type="EnsemblMetazoa" id="AALB005079-PA"/>
    </source>
</evidence>
<dbReference type="Pfam" id="PF00704">
    <property type="entry name" value="Glyco_hydro_18"/>
    <property type="match status" value="1"/>
</dbReference>
<dbReference type="CDD" id="cd02872">
    <property type="entry name" value="GH18_chitolectin_chitotriosidase"/>
    <property type="match status" value="1"/>
</dbReference>
<evidence type="ECO:0000256" key="6">
    <source>
        <dbReference type="ARBA" id="ARBA00022692"/>
    </source>
</evidence>
<evidence type="ECO:0000256" key="9">
    <source>
        <dbReference type="ARBA" id="ARBA00022989"/>
    </source>
</evidence>
<accession>A0A182FEY8</accession>
<dbReference type="InterPro" id="IPR001223">
    <property type="entry name" value="Glyco_hydro18_cat"/>
</dbReference>
<dbReference type="SUPFAM" id="SSF54556">
    <property type="entry name" value="Chitinase insertion domain"/>
    <property type="match status" value="1"/>
</dbReference>
<dbReference type="GO" id="GO:0008061">
    <property type="term" value="F:chitin binding"/>
    <property type="evidence" value="ECO:0007669"/>
    <property type="project" value="UniProtKB-KW"/>
</dbReference>
<evidence type="ECO:0000256" key="14">
    <source>
        <dbReference type="ARBA" id="ARBA00023295"/>
    </source>
</evidence>
<evidence type="ECO:0000256" key="11">
    <source>
        <dbReference type="ARBA" id="ARBA00023136"/>
    </source>
</evidence>
<dbReference type="VEuPathDB" id="VectorBase:AALB20_036143"/>
<evidence type="ECO:0000256" key="5">
    <source>
        <dbReference type="ARBA" id="ARBA00022669"/>
    </source>
</evidence>
<dbReference type="GO" id="GO:0016020">
    <property type="term" value="C:membrane"/>
    <property type="evidence" value="ECO:0007669"/>
    <property type="project" value="UniProtKB-SubCell"/>
</dbReference>
<evidence type="ECO:0000256" key="15">
    <source>
        <dbReference type="ARBA" id="ARBA00023326"/>
    </source>
</evidence>
<dbReference type="SUPFAM" id="SSF51445">
    <property type="entry name" value="(Trans)glycosidases"/>
    <property type="match status" value="1"/>
</dbReference>
<evidence type="ECO:0000256" key="2">
    <source>
        <dbReference type="ARBA" id="ARBA00004141"/>
    </source>
</evidence>
<dbReference type="InterPro" id="IPR011701">
    <property type="entry name" value="MFS"/>
</dbReference>
<dbReference type="Gene3D" id="3.10.50.10">
    <property type="match status" value="1"/>
</dbReference>
<dbReference type="Gene3D" id="1.20.1250.20">
    <property type="entry name" value="MFS general substrate transporter like domains"/>
    <property type="match status" value="2"/>
</dbReference>
<evidence type="ECO:0000256" key="4">
    <source>
        <dbReference type="ARBA" id="ARBA00012729"/>
    </source>
</evidence>
<feature type="domain" description="Major facilitator superfamily (MFS) profile" evidence="16">
    <location>
        <begin position="476"/>
        <end position="955"/>
    </location>
</feature>
<dbReference type="PROSITE" id="PS01095">
    <property type="entry name" value="GH18_1"/>
    <property type="match status" value="1"/>
</dbReference>
<dbReference type="InterPro" id="IPR011583">
    <property type="entry name" value="Chitinase_II/V-like_cat"/>
</dbReference>
<dbReference type="PROSITE" id="PS51910">
    <property type="entry name" value="GH18_2"/>
    <property type="match status" value="1"/>
</dbReference>
<evidence type="ECO:0000259" key="16">
    <source>
        <dbReference type="PROSITE" id="PS50850"/>
    </source>
</evidence>
<evidence type="ECO:0000256" key="8">
    <source>
        <dbReference type="ARBA" id="ARBA00022801"/>
    </source>
</evidence>
<name>A0A182FEY8_ANOAL</name>
<dbReference type="InterPro" id="IPR029070">
    <property type="entry name" value="Chitinase_insertion_sf"/>
</dbReference>
<dbReference type="InterPro" id="IPR001579">
    <property type="entry name" value="Glyco_hydro_18_chit_AS"/>
</dbReference>